<name>A0A8J3ZGN4_9ACTN</name>
<dbReference type="Gene3D" id="3.30.1330.230">
    <property type="match status" value="1"/>
</dbReference>
<dbReference type="InterPro" id="IPR022291">
    <property type="entry name" value="Bacteriocin_synth_cyclodeHase"/>
</dbReference>
<dbReference type="RefSeq" id="WP_204008130.1">
    <property type="nucleotide sequence ID" value="NZ_BOPG01000078.1"/>
</dbReference>
<sequence>MTAPPDAPSLAVVGAGRLGRAVATELGTAFSVTTADRVDAGWRSAGLSAVVLVDDGPDRAWLSDTSGAAPAASTLGVPWTPVRVELGTVIIGPTVTPGLAGCATCVETRRERTRADADLRSDARDRFPDRFARPDPGLTSFGIDIAARLTAGEVSSRLAGAGTGRLHHGTIRLNLDTLAVSTHRFIPDPHCADCGRLPEDTRDGARIELRPAPKARPDVYRVRNLFESMDSLIDTYVDPEHGLIRTLQRTTFGAYPTMMAPIGLPGRPVQIESGSGRDLDFRTARLTAITEAVERHGGVRPGGKRTVVRGSHRELADRALDPRSLGLYPDERYALPNFAYQRYHEDLVMPWVWGYSFARQEPILVPETCAYYRLHLADGHVHPFVYEISNGCALGGCLEEAILHGIVELAERDAFLMTWYARLPVRRLDLNSARDRTIPLMADRLRRLTGYDIHAFDTTTEHGIPTVWVMAVHPGGDERAPKAVCAAGAGFEGERAIANALLELAPILEWRRATYPDEVARAHRMVHDPAEVRSMHDHSVLYSHPEAFDRFGFLFDSGPAVAIDESFAGAFRTGEADLRDDLLATMARYLDRGLDVVVVDQTAIEQRAGGFHCVKVLIPGLLPMTFGHWARRVDGLPRLFDVPHELGYRDRALRAEDVNPHPHPFP</sequence>
<evidence type="ECO:0000259" key="1">
    <source>
        <dbReference type="PROSITE" id="PS51664"/>
    </source>
</evidence>
<feature type="domain" description="YcaO" evidence="1">
    <location>
        <begin position="276"/>
        <end position="666"/>
    </location>
</feature>
<dbReference type="PANTHER" id="PTHR37809">
    <property type="entry name" value="RIBOSOMAL PROTEIN S12 METHYLTHIOTRANSFERASE ACCESSORY FACTOR YCAO"/>
    <property type="match status" value="1"/>
</dbReference>
<protein>
    <recommendedName>
        <fullName evidence="1">YcaO domain-containing protein</fullName>
    </recommendedName>
</protein>
<keyword evidence="3" id="KW-1185">Reference proteome</keyword>
<dbReference type="NCBIfam" id="TIGR03882">
    <property type="entry name" value="cyclo_dehyd_2"/>
    <property type="match status" value="1"/>
</dbReference>
<dbReference type="Pfam" id="PF02624">
    <property type="entry name" value="YcaO"/>
    <property type="match status" value="1"/>
</dbReference>
<organism evidence="2 3">
    <name type="scientific">Virgisporangium aurantiacum</name>
    <dbReference type="NCBI Taxonomy" id="175570"/>
    <lineage>
        <taxon>Bacteria</taxon>
        <taxon>Bacillati</taxon>
        <taxon>Actinomycetota</taxon>
        <taxon>Actinomycetes</taxon>
        <taxon>Micromonosporales</taxon>
        <taxon>Micromonosporaceae</taxon>
        <taxon>Virgisporangium</taxon>
    </lineage>
</organism>
<evidence type="ECO:0000313" key="3">
    <source>
        <dbReference type="Proteomes" id="UP000612585"/>
    </source>
</evidence>
<dbReference type="InterPro" id="IPR027624">
    <property type="entry name" value="TOMM_cyclo_SagD"/>
</dbReference>
<dbReference type="NCBIfam" id="TIGR03604">
    <property type="entry name" value="TOMM_cyclo_SagD"/>
    <property type="match status" value="1"/>
</dbReference>
<dbReference type="Gene3D" id="3.30.160.660">
    <property type="match status" value="1"/>
</dbReference>
<comment type="caution">
    <text evidence="2">The sequence shown here is derived from an EMBL/GenBank/DDBJ whole genome shotgun (WGS) entry which is preliminary data.</text>
</comment>
<dbReference type="PROSITE" id="PS51664">
    <property type="entry name" value="YCAO"/>
    <property type="match status" value="1"/>
</dbReference>
<dbReference type="InterPro" id="IPR003776">
    <property type="entry name" value="YcaO-like_dom"/>
</dbReference>
<accession>A0A8J3ZGN4</accession>
<dbReference type="EMBL" id="BOPG01000078">
    <property type="protein sequence ID" value="GIJ62463.1"/>
    <property type="molecule type" value="Genomic_DNA"/>
</dbReference>
<evidence type="ECO:0000313" key="2">
    <source>
        <dbReference type="EMBL" id="GIJ62463.1"/>
    </source>
</evidence>
<proteinExistence type="predicted"/>
<dbReference type="Proteomes" id="UP000612585">
    <property type="component" value="Unassembled WGS sequence"/>
</dbReference>
<reference evidence="2" key="1">
    <citation type="submission" date="2021-01" db="EMBL/GenBank/DDBJ databases">
        <title>Whole genome shotgun sequence of Virgisporangium aurantiacum NBRC 16421.</title>
        <authorList>
            <person name="Komaki H."/>
            <person name="Tamura T."/>
        </authorList>
    </citation>
    <scope>NUCLEOTIDE SEQUENCE</scope>
    <source>
        <strain evidence="2">NBRC 16421</strain>
    </source>
</reference>
<dbReference type="AlphaFoldDB" id="A0A8J3ZGN4"/>
<gene>
    <name evidence="2" type="ORF">Vau01_099790</name>
</gene>
<dbReference type="PANTHER" id="PTHR37809:SF1">
    <property type="entry name" value="RIBOSOMAL PROTEIN S12 METHYLTHIOTRANSFERASE ACCESSORY FACTOR YCAO"/>
    <property type="match status" value="1"/>
</dbReference>
<dbReference type="Gene3D" id="3.40.50.720">
    <property type="entry name" value="NAD(P)-binding Rossmann-like Domain"/>
    <property type="match status" value="1"/>
</dbReference>
<dbReference type="Gene3D" id="3.30.40.250">
    <property type="match status" value="1"/>
</dbReference>